<dbReference type="PANTHER" id="PTHR10658:SF11">
    <property type="entry name" value="VIBRATOR, ISOFORM B"/>
    <property type="match status" value="1"/>
</dbReference>
<evidence type="ECO:0000313" key="3">
    <source>
        <dbReference type="EMBL" id="GIQ82981.1"/>
    </source>
</evidence>
<dbReference type="Pfam" id="PF02121">
    <property type="entry name" value="IP_trans"/>
    <property type="match status" value="1"/>
</dbReference>
<feature type="compositionally biased region" description="Acidic residues" evidence="1">
    <location>
        <begin position="308"/>
        <end position="318"/>
    </location>
</feature>
<reference evidence="3" key="1">
    <citation type="submission" date="2016-10" db="EMBL/GenBank/DDBJ databases">
        <authorList>
            <person name="Tanifuji G."/>
            <person name="Kume K."/>
            <person name="Nakayama T."/>
            <person name="Takabayashi S."/>
            <person name="Hashimoto T."/>
        </authorList>
    </citation>
    <scope>NUCLEOTIDE SEQUENCE</scope>
    <source>
        <strain evidence="3">NY0173</strain>
    </source>
</reference>
<evidence type="ECO:0000259" key="2">
    <source>
        <dbReference type="Pfam" id="PF02121"/>
    </source>
</evidence>
<dbReference type="GO" id="GO:0008525">
    <property type="term" value="F:phosphatidylcholine transporter activity"/>
    <property type="evidence" value="ECO:0007669"/>
    <property type="project" value="TreeGrafter"/>
</dbReference>
<dbReference type="EMBL" id="BDIP01000883">
    <property type="protein sequence ID" value="GIQ82981.1"/>
    <property type="molecule type" value="Genomic_DNA"/>
</dbReference>
<organism evidence="3 5">
    <name type="scientific">Kipferlia bialata</name>
    <dbReference type="NCBI Taxonomy" id="797122"/>
    <lineage>
        <taxon>Eukaryota</taxon>
        <taxon>Metamonada</taxon>
        <taxon>Carpediemonas-like organisms</taxon>
        <taxon>Kipferlia</taxon>
    </lineage>
</organism>
<feature type="region of interest" description="Disordered" evidence="1">
    <location>
        <begin position="300"/>
        <end position="324"/>
    </location>
</feature>
<dbReference type="GO" id="GO:0031210">
    <property type="term" value="F:phosphatidylcholine binding"/>
    <property type="evidence" value="ECO:0007669"/>
    <property type="project" value="TreeGrafter"/>
</dbReference>
<protein>
    <submittedName>
        <fullName evidence="3">Phosphatidylinositol transfer protein</fullName>
    </submittedName>
</protein>
<gene>
    <name evidence="3" type="ORF">KIPB_004217</name>
    <name evidence="4" type="ORF">KIPB_007166</name>
</gene>
<keyword evidence="5" id="KW-1185">Reference proteome</keyword>
<feature type="domain" description="Phosphatidylinositol transfer protein N-terminal" evidence="2">
    <location>
        <begin position="23"/>
        <end position="260"/>
    </location>
</feature>
<dbReference type="GO" id="GO:0005737">
    <property type="term" value="C:cytoplasm"/>
    <property type="evidence" value="ECO:0007669"/>
    <property type="project" value="TreeGrafter"/>
</dbReference>
<dbReference type="Gene3D" id="3.30.530.20">
    <property type="match status" value="1"/>
</dbReference>
<comment type="caution">
    <text evidence="3">The sequence shown here is derived from an EMBL/GenBank/DDBJ whole genome shotgun (WGS) entry which is preliminary data.</text>
</comment>
<dbReference type="InterPro" id="IPR001666">
    <property type="entry name" value="PI_transfer"/>
</dbReference>
<dbReference type="InterPro" id="IPR023393">
    <property type="entry name" value="START-like_dom_sf"/>
</dbReference>
<reference evidence="3 5" key="2">
    <citation type="journal article" date="2018" name="PLoS ONE">
        <title>The draft genome of Kipferlia bialata reveals reductive genome evolution in fornicate parasites.</title>
        <authorList>
            <person name="Tanifuji G."/>
            <person name="Takabayashi S."/>
            <person name="Kume K."/>
            <person name="Takagi M."/>
            <person name="Nakayama T."/>
            <person name="Kamikawa R."/>
            <person name="Inagaki Y."/>
            <person name="Hashimoto T."/>
        </authorList>
    </citation>
    <scope>NUCLEOTIDE SEQUENCE [LARGE SCALE GENOMIC DNA]</scope>
    <source>
        <strain evidence="3">NY0173</strain>
    </source>
</reference>
<accession>A0A9K3CTK9</accession>
<dbReference type="AlphaFoldDB" id="A0A9K3CTK9"/>
<dbReference type="Proteomes" id="UP000265618">
    <property type="component" value="Unassembled WGS sequence"/>
</dbReference>
<dbReference type="SUPFAM" id="SSF55961">
    <property type="entry name" value="Bet v1-like"/>
    <property type="match status" value="1"/>
</dbReference>
<dbReference type="GO" id="GO:0035091">
    <property type="term" value="F:phosphatidylinositol binding"/>
    <property type="evidence" value="ECO:0007669"/>
    <property type="project" value="TreeGrafter"/>
</dbReference>
<evidence type="ECO:0000313" key="4">
    <source>
        <dbReference type="EMBL" id="GIQ85492.1"/>
    </source>
</evidence>
<dbReference type="InterPro" id="IPR055261">
    <property type="entry name" value="PI_transfer_N"/>
</dbReference>
<dbReference type="PANTHER" id="PTHR10658">
    <property type="entry name" value="PHOSPHATIDYLINOSITOL TRANSFER PROTEIN"/>
    <property type="match status" value="1"/>
</dbReference>
<dbReference type="GO" id="GO:0008526">
    <property type="term" value="F:phosphatidylinositol transfer activity"/>
    <property type="evidence" value="ECO:0007669"/>
    <property type="project" value="TreeGrafter"/>
</dbReference>
<sequence length="324" mass="36517">MRVQSSNPLRLCTDVPVSLPAAMYLFQYAITLPLTAAETDRGHHYMVARASLEDSTSAEGIEPIVNVGIRHEDRDARLTFKRIHLPKGKVTKIMPARARFVNEFCINASTHVVNKLSSPFLKSKLTFELHTRLIDGDRGQDRDTANPFNLSEASTVQRYTVDIASHHGDDIDPSKQTFTTPELAQRVPVSTKGWESTCTPCVTVYKLVKFELKVMGLGRVAKNSVQKAMFNNFVTYHAKLYCWADSWYSQTRDSILAFEAAELDKLSLFWENVYAEGTKERPSIPDAIWALLPGDERERLQAQRGEEAEIEAEAEAETEPIPQQ</sequence>
<dbReference type="EMBL" id="BDIP01001970">
    <property type="protein sequence ID" value="GIQ85492.1"/>
    <property type="molecule type" value="Genomic_DNA"/>
</dbReference>
<proteinExistence type="predicted"/>
<name>A0A9K3CTK9_9EUKA</name>
<dbReference type="OrthoDB" id="18453at2759"/>
<evidence type="ECO:0000313" key="5">
    <source>
        <dbReference type="Proteomes" id="UP000265618"/>
    </source>
</evidence>
<evidence type="ECO:0000256" key="1">
    <source>
        <dbReference type="SAM" id="MobiDB-lite"/>
    </source>
</evidence>